<sequence>MTRFSAETPRERVRLIVDAITAHRERASPYLTIEIDETSFVDGIGPDPDLGVPWIQFADGTISLDCTDDELERLKGLLSQFPAFKIEELIRPEDADGTNARVSAKADANRIAQFCESVVQEVFDCPEDTTIWIVAV</sequence>
<proteinExistence type="predicted"/>
<dbReference type="RefSeq" id="WP_342809177.1">
    <property type="nucleotide sequence ID" value="NZ_JAOPJZ010000010.1"/>
</dbReference>
<gene>
    <name evidence="2" type="ORF">OB919_12830</name>
</gene>
<comment type="caution">
    <text evidence="2">The sequence shown here is derived from an EMBL/GenBank/DDBJ whole genome shotgun (WGS) entry which is preliminary data.</text>
</comment>
<dbReference type="Proteomes" id="UP001321047">
    <property type="component" value="Unassembled WGS sequence"/>
</dbReference>
<keyword evidence="3" id="KW-1185">Reference proteome</keyword>
<feature type="domain" description="DUF7975" evidence="1">
    <location>
        <begin position="1"/>
        <end position="136"/>
    </location>
</feature>
<evidence type="ECO:0000313" key="2">
    <source>
        <dbReference type="EMBL" id="MCU4752850.1"/>
    </source>
</evidence>
<evidence type="ECO:0000259" key="1">
    <source>
        <dbReference type="Pfam" id="PF25930"/>
    </source>
</evidence>
<dbReference type="InterPro" id="IPR058281">
    <property type="entry name" value="DUF7975"/>
</dbReference>
<dbReference type="AlphaFoldDB" id="A0AAP2ZA72"/>
<protein>
    <recommendedName>
        <fullName evidence="1">DUF7975 domain-containing protein</fullName>
    </recommendedName>
</protein>
<organism evidence="2 3">
    <name type="scientific">Natronosalvus hydrolyticus</name>
    <dbReference type="NCBI Taxonomy" id="2979988"/>
    <lineage>
        <taxon>Archaea</taxon>
        <taxon>Methanobacteriati</taxon>
        <taxon>Methanobacteriota</taxon>
        <taxon>Stenosarchaea group</taxon>
        <taxon>Halobacteria</taxon>
        <taxon>Halobacteriales</taxon>
        <taxon>Natrialbaceae</taxon>
        <taxon>Natronosalvus</taxon>
    </lineage>
</organism>
<accession>A0AAP2ZA72</accession>
<name>A0AAP2ZA72_9EURY</name>
<evidence type="ECO:0000313" key="3">
    <source>
        <dbReference type="Proteomes" id="UP001321047"/>
    </source>
</evidence>
<reference evidence="2 3" key="1">
    <citation type="submission" date="2022-09" db="EMBL/GenBank/DDBJ databases">
        <title>Enrichment on poylsaccharides allowed isolation of novel metabolic and taxonomic groups of Haloarchaea.</title>
        <authorList>
            <person name="Sorokin D.Y."/>
            <person name="Elcheninov A.G."/>
            <person name="Khizhniak T.V."/>
            <person name="Kolganova T.V."/>
            <person name="Kublanov I.V."/>
        </authorList>
    </citation>
    <scope>NUCLEOTIDE SEQUENCE [LARGE SCALE GENOMIC DNA]</scope>
    <source>
        <strain evidence="2 3">AArc-curdl1</strain>
    </source>
</reference>
<dbReference type="EMBL" id="JAOPJZ010000010">
    <property type="protein sequence ID" value="MCU4752850.1"/>
    <property type="molecule type" value="Genomic_DNA"/>
</dbReference>
<dbReference type="Pfam" id="PF25930">
    <property type="entry name" value="DUF7975"/>
    <property type="match status" value="1"/>
</dbReference>